<dbReference type="InterPro" id="IPR000160">
    <property type="entry name" value="GGDEF_dom"/>
</dbReference>
<feature type="transmembrane region" description="Helical" evidence="4">
    <location>
        <begin position="217"/>
        <end position="234"/>
    </location>
</feature>
<feature type="transmembrane region" description="Helical" evidence="4">
    <location>
        <begin position="254"/>
        <end position="274"/>
    </location>
</feature>
<dbReference type="EC" id="2.7.7.65" evidence="1"/>
<keyword evidence="4" id="KW-0812">Transmembrane</keyword>
<name>A0ABX7MPP5_9GAMM</name>
<evidence type="ECO:0000313" key="7">
    <source>
        <dbReference type="Proteomes" id="UP000663555"/>
    </source>
</evidence>
<dbReference type="InterPro" id="IPR050469">
    <property type="entry name" value="Diguanylate_Cyclase"/>
</dbReference>
<dbReference type="SMART" id="SM00267">
    <property type="entry name" value="GGDEF"/>
    <property type="match status" value="1"/>
</dbReference>
<gene>
    <name evidence="6" type="ORF">LPB19_08880</name>
</gene>
<evidence type="ECO:0000256" key="4">
    <source>
        <dbReference type="SAM" id="Phobius"/>
    </source>
</evidence>
<evidence type="ECO:0000313" key="6">
    <source>
        <dbReference type="EMBL" id="QSP93350.1"/>
    </source>
</evidence>
<organism evidence="6 7">
    <name type="scientific">Marinobacter salinisoli</name>
    <dbReference type="NCBI Taxonomy" id="2769486"/>
    <lineage>
        <taxon>Bacteria</taxon>
        <taxon>Pseudomonadati</taxon>
        <taxon>Pseudomonadota</taxon>
        <taxon>Gammaproteobacteria</taxon>
        <taxon>Pseudomonadales</taxon>
        <taxon>Marinobacteraceae</taxon>
        <taxon>Marinobacter</taxon>
    </lineage>
</organism>
<dbReference type="InterPro" id="IPR029787">
    <property type="entry name" value="Nucleotide_cyclase"/>
</dbReference>
<keyword evidence="4" id="KW-1133">Transmembrane helix</keyword>
<feature type="domain" description="GGDEF" evidence="5">
    <location>
        <begin position="484"/>
        <end position="619"/>
    </location>
</feature>
<dbReference type="InterPro" id="IPR011623">
    <property type="entry name" value="7TMR_DISM_rcpt_extracell_dom1"/>
</dbReference>
<feature type="transmembrane region" description="Helical" evidence="4">
    <location>
        <begin position="373"/>
        <end position="390"/>
    </location>
</feature>
<feature type="transmembrane region" description="Helical" evidence="4">
    <location>
        <begin position="341"/>
        <end position="361"/>
    </location>
</feature>
<feature type="transmembrane region" description="Helical" evidence="4">
    <location>
        <begin position="192"/>
        <end position="210"/>
    </location>
</feature>
<dbReference type="Proteomes" id="UP000663555">
    <property type="component" value="Chromosome"/>
</dbReference>
<dbReference type="PANTHER" id="PTHR45138:SF9">
    <property type="entry name" value="DIGUANYLATE CYCLASE DGCM-RELATED"/>
    <property type="match status" value="1"/>
</dbReference>
<proteinExistence type="predicted"/>
<evidence type="ECO:0000259" key="5">
    <source>
        <dbReference type="PROSITE" id="PS50887"/>
    </source>
</evidence>
<accession>A0ABX7MPP5</accession>
<dbReference type="EMBL" id="CP071247">
    <property type="protein sequence ID" value="QSP93350.1"/>
    <property type="molecule type" value="Genomic_DNA"/>
</dbReference>
<feature type="transmembrane region" description="Helical" evidence="4">
    <location>
        <begin position="310"/>
        <end position="329"/>
    </location>
</feature>
<protein>
    <recommendedName>
        <fullName evidence="1">diguanylate cyclase</fullName>
        <ecNumber evidence="1">2.7.7.65</ecNumber>
    </recommendedName>
</protein>
<dbReference type="SUPFAM" id="SSF55073">
    <property type="entry name" value="Nucleotide cyclase"/>
    <property type="match status" value="1"/>
</dbReference>
<reference evidence="6 7" key="1">
    <citation type="submission" date="2021-03" db="EMBL/GenBank/DDBJ databases">
        <title>Genome sequencing of Marinobacter sp. LPB0319.</title>
        <authorList>
            <person name="Kim J."/>
        </authorList>
    </citation>
    <scope>NUCLEOTIDE SEQUENCE [LARGE SCALE GENOMIC DNA]</scope>
    <source>
        <strain evidence="6 7">LPB0319</strain>
    </source>
</reference>
<keyword evidence="3" id="KW-0175">Coiled coil</keyword>
<comment type="catalytic activity">
    <reaction evidence="2">
        <text>2 GTP = 3',3'-c-di-GMP + 2 diphosphate</text>
        <dbReference type="Rhea" id="RHEA:24898"/>
        <dbReference type="ChEBI" id="CHEBI:33019"/>
        <dbReference type="ChEBI" id="CHEBI:37565"/>
        <dbReference type="ChEBI" id="CHEBI:58805"/>
        <dbReference type="EC" id="2.7.7.65"/>
    </reaction>
</comment>
<evidence type="ECO:0000256" key="1">
    <source>
        <dbReference type="ARBA" id="ARBA00012528"/>
    </source>
</evidence>
<keyword evidence="4" id="KW-0472">Membrane</keyword>
<dbReference type="Gene3D" id="3.30.70.270">
    <property type="match status" value="1"/>
</dbReference>
<dbReference type="PROSITE" id="PS50887">
    <property type="entry name" value="GGDEF"/>
    <property type="match status" value="1"/>
</dbReference>
<feature type="coiled-coil region" evidence="3">
    <location>
        <begin position="429"/>
        <end position="456"/>
    </location>
</feature>
<dbReference type="PANTHER" id="PTHR45138">
    <property type="entry name" value="REGULATORY COMPONENTS OF SENSORY TRANSDUCTION SYSTEM"/>
    <property type="match status" value="1"/>
</dbReference>
<evidence type="ECO:0000256" key="2">
    <source>
        <dbReference type="ARBA" id="ARBA00034247"/>
    </source>
</evidence>
<dbReference type="Pfam" id="PF07695">
    <property type="entry name" value="7TMR-DISM_7TM"/>
    <property type="match status" value="1"/>
</dbReference>
<feature type="transmembrane region" description="Helical" evidence="4">
    <location>
        <begin position="286"/>
        <end position="304"/>
    </location>
</feature>
<dbReference type="InterPro" id="IPR011622">
    <property type="entry name" value="7TMR_DISM_rcpt_extracell_dom2"/>
</dbReference>
<dbReference type="Pfam" id="PF00990">
    <property type="entry name" value="GGDEF"/>
    <property type="match status" value="1"/>
</dbReference>
<keyword evidence="7" id="KW-1185">Reference proteome</keyword>
<dbReference type="Gene3D" id="2.60.40.2380">
    <property type="match status" value="1"/>
</dbReference>
<dbReference type="CDD" id="cd01949">
    <property type="entry name" value="GGDEF"/>
    <property type="match status" value="1"/>
</dbReference>
<sequence>MVLSVRQLLAAVWVLFGWLVVSYAWAGTVDWQVHNQRLNVAEHVYYVQEPPAGLSFAEVRQLPEQTWTENTADTVSLGYGSDVYWFRLSVVSRTPTIVPTFLEIAYAVLDDVQAYVVQGQSVAGQYTMGDKKPFYDRPINHRNFVIPLELWPGETTTVYLRVDTTSSMQVPLTLWSEDAFYTSDQSVNIFEGVYYGIFLVMILYNLFVYMAMGERSFLYYVCYITAMPLFMASLRGTGFQYLWPEATWWNDQAIIVFLNLTMCFGAVFTVRFLSIRATSTPVMYRVSLPLTVLSGLMALAGLVLPYSGLIVPTIIMAFVYCVLMLVFGCIRWYQKHPAARFYTVAWVFWLSGGVILGLSKFTLLPRNFFTENATQIGSALGVILLSIALADRLNKEKRAAFLAQQRLLREERKVRLAQEKSLHVQQEANAQLEARVQERTRDLEKLNAQLLELSATDGLTSLKNRAHFDTAFQSAVVHGFRFEEPVSLLVLDIDHFKKFNDTYGHLVGDDCLKMVASTIRQHVTRPQDLAARYGGEEFVILLPNTPEEGALRVAERIRAEVENTGFRVSGETVHLTVSIGVCTMLPTEADATKELFRLADEALYEAKGDGRNRVVPWRASGQPVDNPPLTPA</sequence>
<dbReference type="Pfam" id="PF07696">
    <property type="entry name" value="7TMR-DISMED2"/>
    <property type="match status" value="1"/>
</dbReference>
<dbReference type="InterPro" id="IPR043128">
    <property type="entry name" value="Rev_trsase/Diguanyl_cyclase"/>
</dbReference>
<evidence type="ECO:0000256" key="3">
    <source>
        <dbReference type="SAM" id="Coils"/>
    </source>
</evidence>
<dbReference type="NCBIfam" id="TIGR00254">
    <property type="entry name" value="GGDEF"/>
    <property type="match status" value="1"/>
</dbReference>